<dbReference type="InterPro" id="IPR050155">
    <property type="entry name" value="HAD-like_hydrolase_sf"/>
</dbReference>
<dbReference type="RefSeq" id="WP_015723069.1">
    <property type="nucleotide sequence ID" value="NC_014972.1"/>
</dbReference>
<evidence type="ECO:0000256" key="3">
    <source>
        <dbReference type="ARBA" id="ARBA00006171"/>
    </source>
</evidence>
<proteinExistence type="inferred from homology"/>
<accession>A0A7U4DMZ0</accession>
<dbReference type="Pfam" id="PF13242">
    <property type="entry name" value="Hydrolase_like"/>
    <property type="match status" value="1"/>
</dbReference>
<name>A0A7U4DMZ0_DESPD</name>
<comment type="similarity">
    <text evidence="3">Belongs to the HAD-like hydrolase superfamily. CbbY/CbbZ/Gph/YieH family.</text>
</comment>
<dbReference type="EC" id="3.1.3.18" evidence="4"/>
<comment type="pathway">
    <text evidence="2">Organic acid metabolism; glycolate biosynthesis; glycolate from 2-phosphoglycolate: step 1/1.</text>
</comment>
<organism evidence="5 6">
    <name type="scientific">Desulfobulbus propionicus (strain ATCC 33891 / DSM 2032 / VKM B-1956 / 1pr3)</name>
    <dbReference type="NCBI Taxonomy" id="577650"/>
    <lineage>
        <taxon>Bacteria</taxon>
        <taxon>Pseudomonadati</taxon>
        <taxon>Thermodesulfobacteriota</taxon>
        <taxon>Desulfobulbia</taxon>
        <taxon>Desulfobulbales</taxon>
        <taxon>Desulfobulbaceae</taxon>
        <taxon>Desulfobulbus</taxon>
    </lineage>
</organism>
<dbReference type="PANTHER" id="PTHR43434">
    <property type="entry name" value="PHOSPHOGLYCOLATE PHOSPHATASE"/>
    <property type="match status" value="1"/>
</dbReference>
<evidence type="ECO:0000256" key="4">
    <source>
        <dbReference type="ARBA" id="ARBA00013078"/>
    </source>
</evidence>
<dbReference type="AlphaFoldDB" id="A0A7U4DMZ0"/>
<dbReference type="PANTHER" id="PTHR43434:SF1">
    <property type="entry name" value="PHOSPHOGLYCOLATE PHOSPHATASE"/>
    <property type="match status" value="1"/>
</dbReference>
<evidence type="ECO:0000313" key="5">
    <source>
        <dbReference type="EMBL" id="ADW16522.1"/>
    </source>
</evidence>
<dbReference type="SUPFAM" id="SSF56784">
    <property type="entry name" value="HAD-like"/>
    <property type="match status" value="1"/>
</dbReference>
<dbReference type="EMBL" id="CP002364">
    <property type="protein sequence ID" value="ADW16522.1"/>
    <property type="molecule type" value="Genomic_DNA"/>
</dbReference>
<dbReference type="GO" id="GO:0006281">
    <property type="term" value="P:DNA repair"/>
    <property type="evidence" value="ECO:0007669"/>
    <property type="project" value="TreeGrafter"/>
</dbReference>
<dbReference type="InterPro" id="IPR036412">
    <property type="entry name" value="HAD-like_sf"/>
</dbReference>
<keyword evidence="5" id="KW-0378">Hydrolase</keyword>
<sequence>MTTLLCTDLDGPIINCEERYHRVYCDCVREFGGNALEQPKYWSLKRQRVKEADILRLSGVDESGLEPCNALRIARIEQNEYLAVDTLQEDIFAILAGLRPFFSGLFCITLRRNETALREQLRSLGIDRCFDAVLTGYNETEPGWKIKADLLRRHIGMTARIDGGWFVGDTETDLLAGRALGLQTAAMINGIRTEEYLRSRTPDLVVASLQEFAEHVRAGATYL</sequence>
<dbReference type="GO" id="GO:0008967">
    <property type="term" value="F:phosphoglycolate phosphatase activity"/>
    <property type="evidence" value="ECO:0007669"/>
    <property type="project" value="UniProtKB-EC"/>
</dbReference>
<dbReference type="Proteomes" id="UP000006365">
    <property type="component" value="Chromosome"/>
</dbReference>
<dbReference type="InterPro" id="IPR023214">
    <property type="entry name" value="HAD_sf"/>
</dbReference>
<evidence type="ECO:0000256" key="1">
    <source>
        <dbReference type="ARBA" id="ARBA00000830"/>
    </source>
</evidence>
<gene>
    <name evidence="5" type="ordered locus">Despr_0340</name>
</gene>
<dbReference type="Gene3D" id="3.40.50.1000">
    <property type="entry name" value="HAD superfamily/HAD-like"/>
    <property type="match status" value="1"/>
</dbReference>
<protein>
    <recommendedName>
        <fullName evidence="4">phosphoglycolate phosphatase</fullName>
        <ecNumber evidence="4">3.1.3.18</ecNumber>
    </recommendedName>
</protein>
<evidence type="ECO:0000313" key="6">
    <source>
        <dbReference type="Proteomes" id="UP000006365"/>
    </source>
</evidence>
<comment type="catalytic activity">
    <reaction evidence="1">
        <text>2-phosphoglycolate + H2O = glycolate + phosphate</text>
        <dbReference type="Rhea" id="RHEA:14369"/>
        <dbReference type="ChEBI" id="CHEBI:15377"/>
        <dbReference type="ChEBI" id="CHEBI:29805"/>
        <dbReference type="ChEBI" id="CHEBI:43474"/>
        <dbReference type="ChEBI" id="CHEBI:58033"/>
        <dbReference type="EC" id="3.1.3.18"/>
    </reaction>
</comment>
<dbReference type="GO" id="GO:0005829">
    <property type="term" value="C:cytosol"/>
    <property type="evidence" value="ECO:0007669"/>
    <property type="project" value="TreeGrafter"/>
</dbReference>
<keyword evidence="6" id="KW-1185">Reference proteome</keyword>
<evidence type="ECO:0000256" key="2">
    <source>
        <dbReference type="ARBA" id="ARBA00004818"/>
    </source>
</evidence>
<dbReference type="KEGG" id="dpr:Despr_0340"/>
<reference evidence="5 6" key="1">
    <citation type="journal article" date="2011" name="Stand. Genomic Sci.">
        <title>Complete genome sequence of Desulfobulbus propionicus type strain (1pr3).</title>
        <authorList>
            <person name="Pagani I."/>
            <person name="Lapidus A."/>
            <person name="Nolan M."/>
            <person name="Lucas S."/>
            <person name="Hammon N."/>
            <person name="Deshpande S."/>
            <person name="Cheng J.F."/>
            <person name="Chertkov O."/>
            <person name="Davenport K."/>
            <person name="Tapia R."/>
            <person name="Han C."/>
            <person name="Goodwin L."/>
            <person name="Pitluck S."/>
            <person name="Liolios K."/>
            <person name="Mavromatis K."/>
            <person name="Ivanova N."/>
            <person name="Mikhailova N."/>
            <person name="Pati A."/>
            <person name="Chen A."/>
            <person name="Palaniappan K."/>
            <person name="Land M."/>
            <person name="Hauser L."/>
            <person name="Chang Y.J."/>
            <person name="Jeffries C.D."/>
            <person name="Detter J.C."/>
            <person name="Brambilla E."/>
            <person name="Kannan K.P."/>
            <person name="Djao O.D."/>
            <person name="Rohde M."/>
            <person name="Pukall R."/>
            <person name="Spring S."/>
            <person name="Goker M."/>
            <person name="Sikorski J."/>
            <person name="Woyke T."/>
            <person name="Bristow J."/>
            <person name="Eisen J.A."/>
            <person name="Markowitz V."/>
            <person name="Hugenholtz P."/>
            <person name="Kyrpides N.C."/>
            <person name="Klenk H.P."/>
        </authorList>
    </citation>
    <scope>NUCLEOTIDE SEQUENCE [LARGE SCALE GENOMIC DNA]</scope>
    <source>
        <strain evidence="6">ATCC 33891 / DSM 2032 / 1pr3</strain>
    </source>
</reference>